<dbReference type="Proteomes" id="UP001056455">
    <property type="component" value="Chromosome"/>
</dbReference>
<dbReference type="EMBL" id="CP099489">
    <property type="protein sequence ID" value="USQ81582.1"/>
    <property type="molecule type" value="Genomic_DNA"/>
</dbReference>
<evidence type="ECO:0000313" key="2">
    <source>
        <dbReference type="EMBL" id="USQ81582.1"/>
    </source>
</evidence>
<keyword evidence="1" id="KW-0812">Transmembrane</keyword>
<evidence type="ECO:0000256" key="1">
    <source>
        <dbReference type="SAM" id="Phobius"/>
    </source>
</evidence>
<sequence length="531" mass="54481">MSHQTEGTARIIRLSLRTGWPGLLAVAALAAGLVTTVAGSIAALYPDLTDRQLYAETLGVSPATQAFNGLGHGLHTLGGITAYEIGFMGQLLFPLLALHVAVRHTRGEEEAGRTELLTATRLGRLAPLAAGAVLLLGTCLLTGALMLPGMVVAGLGAGSIWYVAGVVLLMLFFGATGLLLGQLAQSTRTAHLIGLGLTTGAFLTRAVIDGRGWDAAWASPLGWAAAIAPFAQPRAWPLVAFALGSLLLLAAATWVALRRDLGAGVIAPHPGPARARPARVQPALGTVLGVAWRLTRPTALAWGVIAVLWAGSFGLLTEEMASLVDDNPTVLAALGVERGADVVTGMAVVVIVLAATAAAVQGSSQLGTEEGAGRLSALLATRRSRTGVWLGWWAVVAASSLIVLTVGVLALGLTSWATTGDRDTLGTALGVGWGYAVPVLFVAAIASALRAALPPLAGLAWLLVGWIVLVGFLAETLRLPAWSRDLSPVHLVGTLPQDDLSGAATLALGVAAATIFAGSIVAFRRRDLRTT</sequence>
<feature type="transmembrane region" description="Helical" evidence="1">
    <location>
        <begin position="80"/>
        <end position="102"/>
    </location>
</feature>
<keyword evidence="1" id="KW-0472">Membrane</keyword>
<feature type="transmembrane region" description="Helical" evidence="1">
    <location>
        <begin position="235"/>
        <end position="257"/>
    </location>
</feature>
<feature type="transmembrane region" description="Helical" evidence="1">
    <location>
        <begin position="20"/>
        <end position="45"/>
    </location>
</feature>
<protein>
    <recommendedName>
        <fullName evidence="4">ABC-2 type transport system permease protein</fullName>
    </recommendedName>
</protein>
<proteinExistence type="predicted"/>
<accession>A0ABY4YZN1</accession>
<gene>
    <name evidence="2" type="ORF">NF556_08030</name>
</gene>
<feature type="transmembrane region" description="Helical" evidence="1">
    <location>
        <begin position="433"/>
        <end position="453"/>
    </location>
</feature>
<name>A0ABY4YZN1_9MICO</name>
<feature type="transmembrane region" description="Helical" evidence="1">
    <location>
        <begin position="460"/>
        <end position="480"/>
    </location>
</feature>
<feature type="transmembrane region" description="Helical" evidence="1">
    <location>
        <begin position="192"/>
        <end position="208"/>
    </location>
</feature>
<feature type="transmembrane region" description="Helical" evidence="1">
    <location>
        <begin position="500"/>
        <end position="523"/>
    </location>
</feature>
<feature type="transmembrane region" description="Helical" evidence="1">
    <location>
        <begin position="159"/>
        <end position="180"/>
    </location>
</feature>
<keyword evidence="3" id="KW-1185">Reference proteome</keyword>
<feature type="transmembrane region" description="Helical" evidence="1">
    <location>
        <begin position="122"/>
        <end position="147"/>
    </location>
</feature>
<evidence type="ECO:0008006" key="4">
    <source>
        <dbReference type="Google" id="ProtNLM"/>
    </source>
</evidence>
<feature type="transmembrane region" description="Helical" evidence="1">
    <location>
        <begin position="342"/>
        <end position="360"/>
    </location>
</feature>
<evidence type="ECO:0000313" key="3">
    <source>
        <dbReference type="Proteomes" id="UP001056455"/>
    </source>
</evidence>
<keyword evidence="1" id="KW-1133">Transmembrane helix</keyword>
<reference evidence="2" key="1">
    <citation type="submission" date="2022-06" db="EMBL/GenBank/DDBJ databases">
        <title>Ornithinimicrobium HY1793.</title>
        <authorList>
            <person name="Huang Y."/>
        </authorList>
    </citation>
    <scope>NUCLEOTIDE SEQUENCE</scope>
    <source>
        <strain evidence="2">HY1793</strain>
    </source>
</reference>
<feature type="transmembrane region" description="Helical" evidence="1">
    <location>
        <begin position="299"/>
        <end position="317"/>
    </location>
</feature>
<organism evidence="2 3">
    <name type="scientific">Ornithinimicrobium faecis</name>
    <dbReference type="NCBI Taxonomy" id="2934158"/>
    <lineage>
        <taxon>Bacteria</taxon>
        <taxon>Bacillati</taxon>
        <taxon>Actinomycetota</taxon>
        <taxon>Actinomycetes</taxon>
        <taxon>Micrococcales</taxon>
        <taxon>Ornithinimicrobiaceae</taxon>
        <taxon>Ornithinimicrobium</taxon>
    </lineage>
</organism>
<dbReference type="RefSeq" id="WP_252595119.1">
    <property type="nucleotide sequence ID" value="NZ_CP099489.1"/>
</dbReference>
<feature type="transmembrane region" description="Helical" evidence="1">
    <location>
        <begin position="390"/>
        <end position="413"/>
    </location>
</feature>